<protein>
    <submittedName>
        <fullName evidence="1">Uncharacterized protein</fullName>
    </submittedName>
</protein>
<dbReference type="EMBL" id="CP010777">
    <property type="protein sequence ID" value="AKQ44734.1"/>
    <property type="molecule type" value="Genomic_DNA"/>
</dbReference>
<evidence type="ECO:0000313" key="1">
    <source>
        <dbReference type="EMBL" id="AKQ44734.1"/>
    </source>
</evidence>
<keyword evidence="2" id="KW-1185">Reference proteome</keyword>
<dbReference type="AlphaFoldDB" id="A0A0H4VLX8"/>
<reference evidence="1 2" key="1">
    <citation type="submission" date="2015-01" db="EMBL/GenBank/DDBJ databases">
        <title>Rufibacter sp./DG31D/ whole genome sequencing.</title>
        <authorList>
            <person name="Kim M.K."/>
            <person name="Srinivasan S."/>
            <person name="Lee J.-J."/>
        </authorList>
    </citation>
    <scope>NUCLEOTIDE SEQUENCE [LARGE SCALE GENOMIC DNA]</scope>
    <source>
        <strain evidence="1 2">DG31D</strain>
    </source>
</reference>
<dbReference type="RefSeq" id="WP_048919526.1">
    <property type="nucleotide sequence ID" value="NZ_CP010777.1"/>
</dbReference>
<accession>A0A0H4VLX8</accession>
<dbReference type="PATRIC" id="fig|1379910.4.peg.516"/>
<name>A0A0H4VLX8_9BACT</name>
<gene>
    <name evidence="1" type="ORF">TH63_02405</name>
</gene>
<proteinExistence type="predicted"/>
<organism evidence="1 2">
    <name type="scientific">Rufibacter radiotolerans</name>
    <dbReference type="NCBI Taxonomy" id="1379910"/>
    <lineage>
        <taxon>Bacteria</taxon>
        <taxon>Pseudomonadati</taxon>
        <taxon>Bacteroidota</taxon>
        <taxon>Cytophagia</taxon>
        <taxon>Cytophagales</taxon>
        <taxon>Hymenobacteraceae</taxon>
        <taxon>Rufibacter</taxon>
    </lineage>
</organism>
<dbReference type="OrthoDB" id="1493396at2"/>
<evidence type="ECO:0000313" key="2">
    <source>
        <dbReference type="Proteomes" id="UP000036458"/>
    </source>
</evidence>
<dbReference type="KEGG" id="ruf:TH63_02405"/>
<dbReference type="Proteomes" id="UP000036458">
    <property type="component" value="Chromosome"/>
</dbReference>
<sequence length="177" mass="20674">MKLFNFNISSQRSSTCSCDKYHPLGLSRDEISKRIKESNGIKKGLELKSETSQGQQLYQCPYCQQIWQSNRAWNWGNKEYLIKVPAIEIEDWKVEPYMQPDQMLIYSALMSEYFEKNILADSEKLCSKESCIKPALTTSVLCKDHFIQNLQEFNLLPKRPSGRPFEPYHFENSGLKM</sequence>